<gene>
    <name evidence="2" type="ORF">RRG08_057533</name>
</gene>
<evidence type="ECO:0000313" key="3">
    <source>
        <dbReference type="Proteomes" id="UP001283361"/>
    </source>
</evidence>
<comment type="caution">
    <text evidence="2">The sequence shown here is derived from an EMBL/GenBank/DDBJ whole genome shotgun (WGS) entry which is preliminary data.</text>
</comment>
<feature type="region of interest" description="Disordered" evidence="1">
    <location>
        <begin position="13"/>
        <end position="90"/>
    </location>
</feature>
<dbReference type="Proteomes" id="UP001283361">
    <property type="component" value="Unassembled WGS sequence"/>
</dbReference>
<keyword evidence="3" id="KW-1185">Reference proteome</keyword>
<proteinExistence type="predicted"/>
<name>A0AAE1EB58_9GAST</name>
<reference evidence="2" key="1">
    <citation type="journal article" date="2023" name="G3 (Bethesda)">
        <title>A reference genome for the long-term kleptoplast-retaining sea slug Elysia crispata morphotype clarki.</title>
        <authorList>
            <person name="Eastman K.E."/>
            <person name="Pendleton A.L."/>
            <person name="Shaikh M.A."/>
            <person name="Suttiyut T."/>
            <person name="Ogas R."/>
            <person name="Tomko P."/>
            <person name="Gavelis G."/>
            <person name="Widhalm J.R."/>
            <person name="Wisecaver J.H."/>
        </authorList>
    </citation>
    <scope>NUCLEOTIDE SEQUENCE</scope>
    <source>
        <strain evidence="2">ECLA1</strain>
    </source>
</reference>
<protein>
    <submittedName>
        <fullName evidence="2">Uncharacterized protein</fullName>
    </submittedName>
</protein>
<sequence length="90" mass="10373">MIVQGLELFTEQSLVRENLDRQRGTDETEQEASTSQRTPCGQHGATGESALTPVYQKRKRMCASDRTKWRSPKHVKSRRCQGPRTWHAEM</sequence>
<organism evidence="2 3">
    <name type="scientific">Elysia crispata</name>
    <name type="common">lettuce slug</name>
    <dbReference type="NCBI Taxonomy" id="231223"/>
    <lineage>
        <taxon>Eukaryota</taxon>
        <taxon>Metazoa</taxon>
        <taxon>Spiralia</taxon>
        <taxon>Lophotrochozoa</taxon>
        <taxon>Mollusca</taxon>
        <taxon>Gastropoda</taxon>
        <taxon>Heterobranchia</taxon>
        <taxon>Euthyneura</taxon>
        <taxon>Panpulmonata</taxon>
        <taxon>Sacoglossa</taxon>
        <taxon>Placobranchoidea</taxon>
        <taxon>Plakobranchidae</taxon>
        <taxon>Elysia</taxon>
    </lineage>
</organism>
<evidence type="ECO:0000313" key="2">
    <source>
        <dbReference type="EMBL" id="KAK3800205.1"/>
    </source>
</evidence>
<dbReference type="EMBL" id="JAWDGP010000483">
    <property type="protein sequence ID" value="KAK3800205.1"/>
    <property type="molecule type" value="Genomic_DNA"/>
</dbReference>
<evidence type="ECO:0000256" key="1">
    <source>
        <dbReference type="SAM" id="MobiDB-lite"/>
    </source>
</evidence>
<accession>A0AAE1EB58</accession>
<feature type="compositionally biased region" description="Basic residues" evidence="1">
    <location>
        <begin position="69"/>
        <end position="81"/>
    </location>
</feature>
<dbReference type="AlphaFoldDB" id="A0AAE1EB58"/>
<feature type="compositionally biased region" description="Basic and acidic residues" evidence="1">
    <location>
        <begin position="17"/>
        <end position="26"/>
    </location>
</feature>